<evidence type="ECO:0000256" key="2">
    <source>
        <dbReference type="ARBA" id="ARBA00006386"/>
    </source>
</evidence>
<sequence length="288" mass="31498">MWKDVFFDFLSIALELTVLFFLISLVISMLQGLIPYEKLEKYLVHSNKVVGATVAILLAFITPFCSCSTIPIVVGMLQKKMRFGFVMVFLFASPVLDPTILTLMGALLGWKVAVLYTVLTTVFSIIIGFTLEALGFESAVKKVIVKGLNEGVTKFNMKKAWAVTLSLMKTVYPYLIVGALIGSIIHGAVPTGFITTYFGGNEWWLIPVAAIIGIPLYIRLSTMIPIAQIMVAKGMALGPVMAIMISSTGASLPEVALLNSIFHKRLVVAFLLSVFTMSTLSGTLFYFI</sequence>
<comment type="subcellular location">
    <subcellularLocation>
        <location evidence="1">Cell membrane</location>
        <topology evidence="1">Multi-pass membrane protein</topology>
    </subcellularLocation>
</comment>
<organism evidence="8 9">
    <name type="scientific">Fredinandcohnia salidurans</name>
    <dbReference type="NCBI Taxonomy" id="2595041"/>
    <lineage>
        <taxon>Bacteria</taxon>
        <taxon>Bacillati</taxon>
        <taxon>Bacillota</taxon>
        <taxon>Bacilli</taxon>
        <taxon>Bacillales</taxon>
        <taxon>Bacillaceae</taxon>
        <taxon>Fredinandcohnia</taxon>
    </lineage>
</organism>
<feature type="transmembrane region" description="Helical" evidence="7">
    <location>
        <begin position="174"/>
        <end position="197"/>
    </location>
</feature>
<feature type="transmembrane region" description="Helical" evidence="7">
    <location>
        <begin position="84"/>
        <end position="108"/>
    </location>
</feature>
<dbReference type="PANTHER" id="PTHR42775">
    <property type="entry name" value="PERMEASE RV2963-RELATED"/>
    <property type="match status" value="1"/>
</dbReference>
<reference evidence="9" key="1">
    <citation type="journal article" date="2019" name="Int. J. Syst. Evol. Microbiol.">
        <title>The Global Catalogue of Microorganisms (GCM) 10K type strain sequencing project: providing services to taxonomists for standard genome sequencing and annotation.</title>
        <authorList>
            <consortium name="The Broad Institute Genomics Platform"/>
            <consortium name="The Broad Institute Genome Sequencing Center for Infectious Disease"/>
            <person name="Wu L."/>
            <person name="Ma J."/>
        </authorList>
    </citation>
    <scope>NUCLEOTIDE SEQUENCE [LARGE SCALE GENOMIC DNA]</scope>
    <source>
        <strain evidence="9">CCUG 15531</strain>
    </source>
</reference>
<evidence type="ECO:0000256" key="4">
    <source>
        <dbReference type="ARBA" id="ARBA00022692"/>
    </source>
</evidence>
<dbReference type="InterPro" id="IPR005524">
    <property type="entry name" value="DUF318"/>
</dbReference>
<feature type="transmembrane region" description="Helical" evidence="7">
    <location>
        <begin position="54"/>
        <end position="77"/>
    </location>
</feature>
<evidence type="ECO:0000313" key="9">
    <source>
        <dbReference type="Proteomes" id="UP001597227"/>
    </source>
</evidence>
<dbReference type="RefSeq" id="WP_388037672.1">
    <property type="nucleotide sequence ID" value="NZ_JBHUEK010000015.1"/>
</dbReference>
<comment type="similarity">
    <text evidence="2">Belongs to the UPF0718 family.</text>
</comment>
<feature type="transmembrane region" description="Helical" evidence="7">
    <location>
        <begin position="114"/>
        <end position="136"/>
    </location>
</feature>
<feature type="transmembrane region" description="Helical" evidence="7">
    <location>
        <begin position="203"/>
        <end position="220"/>
    </location>
</feature>
<evidence type="ECO:0000313" key="8">
    <source>
        <dbReference type="EMBL" id="MFD1779018.1"/>
    </source>
</evidence>
<comment type="caution">
    <text evidence="8">The sequence shown here is derived from an EMBL/GenBank/DDBJ whole genome shotgun (WGS) entry which is preliminary data.</text>
</comment>
<keyword evidence="5 7" id="KW-1133">Transmembrane helix</keyword>
<protein>
    <submittedName>
        <fullName evidence="8">Permease</fullName>
    </submittedName>
</protein>
<evidence type="ECO:0000256" key="6">
    <source>
        <dbReference type="ARBA" id="ARBA00023136"/>
    </source>
</evidence>
<dbReference type="EMBL" id="JBHUEK010000015">
    <property type="protein sequence ID" value="MFD1779018.1"/>
    <property type="molecule type" value="Genomic_DNA"/>
</dbReference>
<feature type="transmembrane region" description="Helical" evidence="7">
    <location>
        <begin position="266"/>
        <end position="287"/>
    </location>
</feature>
<evidence type="ECO:0000256" key="1">
    <source>
        <dbReference type="ARBA" id="ARBA00004651"/>
    </source>
</evidence>
<evidence type="ECO:0000256" key="5">
    <source>
        <dbReference type="ARBA" id="ARBA00022989"/>
    </source>
</evidence>
<accession>A0ABW4MNM8</accession>
<evidence type="ECO:0000256" key="3">
    <source>
        <dbReference type="ARBA" id="ARBA00022475"/>
    </source>
</evidence>
<dbReference type="PANTHER" id="PTHR42775:SF2">
    <property type="entry name" value="PERMEASE"/>
    <property type="match status" value="1"/>
</dbReference>
<dbReference type="Pfam" id="PF03773">
    <property type="entry name" value="ArsP_1"/>
    <property type="match status" value="1"/>
</dbReference>
<name>A0ABW4MNM8_9BACI</name>
<feature type="transmembrane region" description="Helical" evidence="7">
    <location>
        <begin position="227"/>
        <end position="246"/>
    </location>
</feature>
<evidence type="ECO:0000256" key="7">
    <source>
        <dbReference type="SAM" id="Phobius"/>
    </source>
</evidence>
<feature type="transmembrane region" description="Helical" evidence="7">
    <location>
        <begin position="12"/>
        <end position="34"/>
    </location>
</feature>
<proteinExistence type="inferred from homology"/>
<keyword evidence="6 7" id="KW-0472">Membrane</keyword>
<dbReference type="Proteomes" id="UP001597227">
    <property type="component" value="Unassembled WGS sequence"/>
</dbReference>
<keyword evidence="4 7" id="KW-0812">Transmembrane</keyword>
<gene>
    <name evidence="8" type="ORF">ACFSFW_10100</name>
</gene>
<dbReference type="InterPro" id="IPR053166">
    <property type="entry name" value="UPF0718_permease"/>
</dbReference>
<keyword evidence="9" id="KW-1185">Reference proteome</keyword>
<keyword evidence="3" id="KW-1003">Cell membrane</keyword>